<keyword evidence="4" id="KW-0645">Protease</keyword>
<evidence type="ECO:0000256" key="2">
    <source>
        <dbReference type="ARBA" id="ARBA00005228"/>
    </source>
</evidence>
<dbReference type="Pfam" id="PF02897">
    <property type="entry name" value="Peptidase_S9_N"/>
    <property type="match status" value="1"/>
</dbReference>
<evidence type="ECO:0000259" key="8">
    <source>
        <dbReference type="Pfam" id="PF00326"/>
    </source>
</evidence>
<sequence length="720" mass="80479">MKRQILATASVVTLLMGCTQAPAPEPAPAPKEEKTSLVYPVTKTVDQVDDYHGVSVADPYRWLEDDVRESEDVANWVKAQNAVTRAYLEPLDTRQAIVDKLTEIWNYEKYTTPELVDGKLFYRKNDGLQNQYVLYMQDEKGGEPVELINPNNWSEDGTKALSDVVVSPNANYLAYSIQEAGSDWRTWKVMDLNTLETLEDEVKWVKFSSVSWNQDESGFFYTRFPEPKEGEKFQSLNMNAAVYHHKLGNAQSQDNEIYSNAEHPDWGFFANTSDNGRWLVITVWKGTDSRYQVLVKDLQDENSQPEYLVEGFDYEYTFLGSRGDTAYFQTTNNASLGRVVAKDLNNLSGEWQEVVPEIEATLGDVALTKTQIVAHYIEDAKSALYTFDEAGQKTAIALPTIGQVGSYTTSQSTDTFYYSFSSFNYPNTSFKHDLSTGTAEVVNAPNVAFNPEDFVVKQVFYTSKDGTRVPMTISHLKDVKPNGDLPTLLYGYGGFNVSLLPRFSLTRLAWMMMGGVYAQPNIRGGGEYGKEWHQAAVKLNRQNAFDDFIAAGEYLIEEGYTNKDKLAVWGGSNGGLLVGAVVNQRPDLFEAALPAVGVMDMLRFQLFTAGRYWVDDFGSSDNPEEFKALYAYSPYHNIQKGAEYPAVLVLTADTDDRVVPGHSFKYIAALQAAQGGDEPVLVRIESAAGHGAGTPTAKTIEQYADMWAFLAEELDMESRL</sequence>
<organism evidence="10 11">
    <name type="scientific">Alteromonas sediminis</name>
    <dbReference type="NCBI Taxonomy" id="2259342"/>
    <lineage>
        <taxon>Bacteria</taxon>
        <taxon>Pseudomonadati</taxon>
        <taxon>Pseudomonadota</taxon>
        <taxon>Gammaproteobacteria</taxon>
        <taxon>Alteromonadales</taxon>
        <taxon>Alteromonadaceae</taxon>
        <taxon>Alteromonas/Salinimonas group</taxon>
        <taxon>Alteromonas</taxon>
    </lineage>
</organism>
<dbReference type="Proteomes" id="UP000275281">
    <property type="component" value="Unassembled WGS sequence"/>
</dbReference>
<evidence type="ECO:0000313" key="11">
    <source>
        <dbReference type="Proteomes" id="UP000275281"/>
    </source>
</evidence>
<proteinExistence type="inferred from homology"/>
<name>A0A3N5XZI4_9ALTE</name>
<accession>A0A3N5XZI4</accession>
<dbReference type="RefSeq" id="WP_124027850.1">
    <property type="nucleotide sequence ID" value="NZ_JBHRSN010000006.1"/>
</dbReference>
<dbReference type="GO" id="GO:0005829">
    <property type="term" value="C:cytosol"/>
    <property type="evidence" value="ECO:0007669"/>
    <property type="project" value="TreeGrafter"/>
</dbReference>
<dbReference type="FunFam" id="3.40.50.1820:FF:000005">
    <property type="entry name" value="Prolyl endopeptidase"/>
    <property type="match status" value="1"/>
</dbReference>
<dbReference type="PROSITE" id="PS00708">
    <property type="entry name" value="PRO_ENDOPEP_SER"/>
    <property type="match status" value="1"/>
</dbReference>
<dbReference type="PROSITE" id="PS51257">
    <property type="entry name" value="PROKAR_LIPOPROTEIN"/>
    <property type="match status" value="1"/>
</dbReference>
<dbReference type="PANTHER" id="PTHR42881">
    <property type="entry name" value="PROLYL ENDOPEPTIDASE"/>
    <property type="match status" value="1"/>
</dbReference>
<dbReference type="PRINTS" id="PR00862">
    <property type="entry name" value="PROLIGOPTASE"/>
</dbReference>
<evidence type="ECO:0000256" key="1">
    <source>
        <dbReference type="ARBA" id="ARBA00001070"/>
    </source>
</evidence>
<dbReference type="EMBL" id="RPOK01000003">
    <property type="protein sequence ID" value="RPJ66492.1"/>
    <property type="molecule type" value="Genomic_DNA"/>
</dbReference>
<comment type="caution">
    <text evidence="10">The sequence shown here is derived from an EMBL/GenBank/DDBJ whole genome shotgun (WGS) entry which is preliminary data.</text>
</comment>
<dbReference type="GO" id="GO:0004252">
    <property type="term" value="F:serine-type endopeptidase activity"/>
    <property type="evidence" value="ECO:0007669"/>
    <property type="project" value="UniProtKB-EC"/>
</dbReference>
<evidence type="ECO:0000259" key="9">
    <source>
        <dbReference type="Pfam" id="PF02897"/>
    </source>
</evidence>
<evidence type="ECO:0000256" key="7">
    <source>
        <dbReference type="SAM" id="SignalP"/>
    </source>
</evidence>
<gene>
    <name evidence="10" type="ORF">DRW07_10380</name>
</gene>
<dbReference type="InterPro" id="IPR001375">
    <property type="entry name" value="Peptidase_S9_cat"/>
</dbReference>
<dbReference type="InterPro" id="IPR029058">
    <property type="entry name" value="AB_hydrolase_fold"/>
</dbReference>
<dbReference type="SUPFAM" id="SSF53474">
    <property type="entry name" value="alpha/beta-Hydrolases"/>
    <property type="match status" value="1"/>
</dbReference>
<dbReference type="OrthoDB" id="9801421at2"/>
<dbReference type="Gene3D" id="2.130.10.120">
    <property type="entry name" value="Prolyl oligopeptidase, N-terminal domain"/>
    <property type="match status" value="1"/>
</dbReference>
<reference evidence="10 11" key="1">
    <citation type="submission" date="2018-11" db="EMBL/GenBank/DDBJ databases">
        <authorList>
            <person name="Ye M.-Q."/>
            <person name="Du Z.-J."/>
        </authorList>
    </citation>
    <scope>NUCLEOTIDE SEQUENCE [LARGE SCALE GENOMIC DNA]</scope>
    <source>
        <strain evidence="10 11">U0105</strain>
    </source>
</reference>
<evidence type="ECO:0000313" key="10">
    <source>
        <dbReference type="EMBL" id="RPJ66492.1"/>
    </source>
</evidence>
<protein>
    <recommendedName>
        <fullName evidence="3">prolyl oligopeptidase</fullName>
        <ecNumber evidence="3">3.4.21.26</ecNumber>
    </recommendedName>
</protein>
<keyword evidence="11" id="KW-1185">Reference proteome</keyword>
<dbReference type="InterPro" id="IPR002470">
    <property type="entry name" value="Peptidase_S9A"/>
</dbReference>
<dbReference type="Gene3D" id="3.40.50.1820">
    <property type="entry name" value="alpha/beta hydrolase"/>
    <property type="match status" value="1"/>
</dbReference>
<comment type="similarity">
    <text evidence="2">Belongs to the peptidase S9A family.</text>
</comment>
<keyword evidence="7" id="KW-0732">Signal</keyword>
<evidence type="ECO:0000256" key="3">
    <source>
        <dbReference type="ARBA" id="ARBA00011897"/>
    </source>
</evidence>
<dbReference type="GO" id="GO:0070012">
    <property type="term" value="F:oligopeptidase activity"/>
    <property type="evidence" value="ECO:0007669"/>
    <property type="project" value="TreeGrafter"/>
</dbReference>
<dbReference type="Pfam" id="PF00326">
    <property type="entry name" value="Peptidase_S9"/>
    <property type="match status" value="1"/>
</dbReference>
<dbReference type="AlphaFoldDB" id="A0A3N5XZI4"/>
<evidence type="ECO:0000256" key="5">
    <source>
        <dbReference type="ARBA" id="ARBA00022801"/>
    </source>
</evidence>
<feature type="domain" description="Peptidase S9A N-terminal" evidence="9">
    <location>
        <begin position="40"/>
        <end position="443"/>
    </location>
</feature>
<dbReference type="InterPro" id="IPR023302">
    <property type="entry name" value="Pept_S9A_N"/>
</dbReference>
<dbReference type="EC" id="3.4.21.26" evidence="3"/>
<dbReference type="GO" id="GO:0006508">
    <property type="term" value="P:proteolysis"/>
    <property type="evidence" value="ECO:0007669"/>
    <property type="project" value="UniProtKB-KW"/>
</dbReference>
<keyword evidence="6" id="KW-0720">Serine protease</keyword>
<evidence type="ECO:0000256" key="4">
    <source>
        <dbReference type="ARBA" id="ARBA00022670"/>
    </source>
</evidence>
<feature type="chain" id="PRO_5018185971" description="prolyl oligopeptidase" evidence="7">
    <location>
        <begin position="24"/>
        <end position="720"/>
    </location>
</feature>
<feature type="domain" description="Peptidase S9 prolyl oligopeptidase catalytic" evidence="8">
    <location>
        <begin position="502"/>
        <end position="715"/>
    </location>
</feature>
<dbReference type="PANTHER" id="PTHR42881:SF2">
    <property type="entry name" value="PROLYL ENDOPEPTIDASE"/>
    <property type="match status" value="1"/>
</dbReference>
<evidence type="ECO:0000256" key="6">
    <source>
        <dbReference type="ARBA" id="ARBA00022825"/>
    </source>
</evidence>
<dbReference type="InterPro" id="IPR002471">
    <property type="entry name" value="Pept_S9_AS"/>
</dbReference>
<feature type="signal peptide" evidence="7">
    <location>
        <begin position="1"/>
        <end position="23"/>
    </location>
</feature>
<dbReference type="SUPFAM" id="SSF50993">
    <property type="entry name" value="Peptidase/esterase 'gauge' domain"/>
    <property type="match status" value="1"/>
</dbReference>
<comment type="catalytic activity">
    <reaction evidence="1">
        <text>Hydrolysis of Pro-|-Xaa &gt;&gt; Ala-|-Xaa in oligopeptides.</text>
        <dbReference type="EC" id="3.4.21.26"/>
    </reaction>
</comment>
<keyword evidence="5" id="KW-0378">Hydrolase</keyword>
<dbReference type="InterPro" id="IPR051167">
    <property type="entry name" value="Prolyl_oligopep/macrocyclase"/>
</dbReference>